<gene>
    <name evidence="2" type="ORF">SAMN04488518_102367</name>
</gene>
<sequence>MDLRDKSLALSSNSRHAEFVFFTSSTRNHNPCASFGVDPGESEDGLTSHHTGTQANRHRLDIACQNL</sequence>
<evidence type="ECO:0000256" key="1">
    <source>
        <dbReference type="SAM" id="MobiDB-lite"/>
    </source>
</evidence>
<proteinExistence type="predicted"/>
<organism evidence="2 3">
    <name type="scientific">Pseudovibrio ascidiaceicola</name>
    <dbReference type="NCBI Taxonomy" id="285279"/>
    <lineage>
        <taxon>Bacteria</taxon>
        <taxon>Pseudomonadati</taxon>
        <taxon>Pseudomonadota</taxon>
        <taxon>Alphaproteobacteria</taxon>
        <taxon>Hyphomicrobiales</taxon>
        <taxon>Stappiaceae</taxon>
        <taxon>Pseudovibrio</taxon>
    </lineage>
</organism>
<evidence type="ECO:0000313" key="2">
    <source>
        <dbReference type="EMBL" id="SFK14413.1"/>
    </source>
</evidence>
<dbReference type="Proteomes" id="UP000199598">
    <property type="component" value="Unassembled WGS sequence"/>
</dbReference>
<protein>
    <submittedName>
        <fullName evidence="2">Uncharacterized protein</fullName>
    </submittedName>
</protein>
<reference evidence="2 3" key="1">
    <citation type="submission" date="2016-10" db="EMBL/GenBank/DDBJ databases">
        <authorList>
            <person name="Varghese N."/>
            <person name="Submissions S."/>
        </authorList>
    </citation>
    <scope>NUCLEOTIDE SEQUENCE [LARGE SCALE GENOMIC DNA]</scope>
    <source>
        <strain evidence="2 3">DSM 16392</strain>
    </source>
</reference>
<keyword evidence="3" id="KW-1185">Reference proteome</keyword>
<name>A0A1I3X497_9HYPH</name>
<accession>A0A1I3X497</accession>
<comment type="caution">
    <text evidence="2">The sequence shown here is derived from an EMBL/GenBank/DDBJ whole genome shotgun (WGS) entry which is preliminary data.</text>
</comment>
<evidence type="ECO:0000313" key="3">
    <source>
        <dbReference type="Proteomes" id="UP000199598"/>
    </source>
</evidence>
<feature type="region of interest" description="Disordered" evidence="1">
    <location>
        <begin position="33"/>
        <end position="54"/>
    </location>
</feature>
<dbReference type="EMBL" id="FOSK01000002">
    <property type="protein sequence ID" value="SFK14413.1"/>
    <property type="molecule type" value="Genomic_DNA"/>
</dbReference>